<evidence type="ECO:0000256" key="7">
    <source>
        <dbReference type="PROSITE-ProRule" id="PRU00192"/>
    </source>
</evidence>
<dbReference type="SUPFAM" id="SSF103657">
    <property type="entry name" value="BAR/IMD domain-like"/>
    <property type="match status" value="1"/>
</dbReference>
<feature type="compositionally biased region" description="Low complexity" evidence="8">
    <location>
        <begin position="173"/>
        <end position="201"/>
    </location>
</feature>
<dbReference type="InterPro" id="IPR035824">
    <property type="entry name" value="Endophilin_A_SH3"/>
</dbReference>
<dbReference type="FunFam" id="2.30.30.40:FF:000072">
    <property type="entry name" value="Unconventional Myosin IB"/>
    <property type="match status" value="1"/>
</dbReference>
<keyword evidence="4" id="KW-0254">Endocytosis</keyword>
<dbReference type="PANTHER" id="PTHR14167">
    <property type="entry name" value="SH3 DOMAIN-CONTAINING"/>
    <property type="match status" value="1"/>
</dbReference>
<comment type="subcellular location">
    <subcellularLocation>
        <location evidence="1">Membrane</location>
        <topology evidence="1">Peripheral membrane protein</topology>
    </subcellularLocation>
</comment>
<sequence>MSEKIGGAKGTELDDDFVEMERKVDVFGMMVTDLMNKTHEFLQPNPASRAKLMAFNSFSKIRGQAKSSVYPQPEGTLGETMIKYGKDLGEDRFGACLGEAGEAFKDLADIKYALEDNVKQNFLDPLNQLANKDLKEVNHHRKKLSGRRLDYDCKRRKKEKVVVDGIGDFGDFSSATSSPSRSPTRMRPAAGDQGFGDQAQGSPLKSPSRMRAVSPGLSPGSGIADDELKTAEEKFEETKAITETAMFNLLDNDVEQITQLQAFVEAITNYHKQSASILERLCETLDYKREDAVSRPKSDHVVKRVTSFRRSASPSPFNDDDGFGDATSSSSGGGYNFPSTASLGESVTKPKPCCKAMYDFEPENEGELGFSEGDIIDLIQKVDDNWFEGSIRGQTGYFPVNYVEVIVDVD</sequence>
<evidence type="ECO:0000313" key="12">
    <source>
        <dbReference type="Proteomes" id="UP001162480"/>
    </source>
</evidence>
<proteinExistence type="inferred from homology"/>
<dbReference type="Pfam" id="PF03114">
    <property type="entry name" value="BAR"/>
    <property type="match status" value="1"/>
</dbReference>
<reference evidence="11" key="1">
    <citation type="submission" date="2023-08" db="EMBL/GenBank/DDBJ databases">
        <authorList>
            <person name="Alioto T."/>
            <person name="Alioto T."/>
            <person name="Gomez Garrido J."/>
        </authorList>
    </citation>
    <scope>NUCLEOTIDE SEQUENCE</scope>
</reference>
<dbReference type="Proteomes" id="UP001162480">
    <property type="component" value="Chromosome 15"/>
</dbReference>
<gene>
    <name evidence="11" type="ORF">OCTVUL_1B005445</name>
</gene>
<dbReference type="GO" id="GO:0016020">
    <property type="term" value="C:membrane"/>
    <property type="evidence" value="ECO:0007669"/>
    <property type="project" value="UniProtKB-SubCell"/>
</dbReference>
<evidence type="ECO:0000256" key="1">
    <source>
        <dbReference type="ARBA" id="ARBA00004170"/>
    </source>
</evidence>
<comment type="similarity">
    <text evidence="2">Belongs to the endophilin family.</text>
</comment>
<evidence type="ECO:0000313" key="11">
    <source>
        <dbReference type="EMBL" id="CAI9733754.1"/>
    </source>
</evidence>
<feature type="region of interest" description="Disordered" evidence="8">
    <location>
        <begin position="172"/>
        <end position="224"/>
    </location>
</feature>
<dbReference type="AlphaFoldDB" id="A0AA36BGQ5"/>
<dbReference type="InterPro" id="IPR036028">
    <property type="entry name" value="SH3-like_dom_sf"/>
</dbReference>
<dbReference type="GO" id="GO:0005737">
    <property type="term" value="C:cytoplasm"/>
    <property type="evidence" value="ECO:0007669"/>
    <property type="project" value="InterPro"/>
</dbReference>
<keyword evidence="5" id="KW-0175">Coiled coil</keyword>
<protein>
    <submittedName>
        <fullName evidence="11">Endophilin-A3-like isoform X1</fullName>
    </submittedName>
</protein>
<evidence type="ECO:0000256" key="5">
    <source>
        <dbReference type="ARBA" id="ARBA00023054"/>
    </source>
</evidence>
<dbReference type="GO" id="GO:0016191">
    <property type="term" value="P:synaptic vesicle uncoating"/>
    <property type="evidence" value="ECO:0007669"/>
    <property type="project" value="TreeGrafter"/>
</dbReference>
<dbReference type="CDD" id="cd07592">
    <property type="entry name" value="BAR_Endophilin_A"/>
    <property type="match status" value="1"/>
</dbReference>
<evidence type="ECO:0000256" key="2">
    <source>
        <dbReference type="ARBA" id="ARBA00006697"/>
    </source>
</evidence>
<dbReference type="InterPro" id="IPR001452">
    <property type="entry name" value="SH3_domain"/>
</dbReference>
<dbReference type="SUPFAM" id="SSF50044">
    <property type="entry name" value="SH3-domain"/>
    <property type="match status" value="1"/>
</dbReference>
<name>A0AA36BGQ5_OCTVU</name>
<dbReference type="PRINTS" id="PR00499">
    <property type="entry name" value="P67PHOX"/>
</dbReference>
<dbReference type="PANTHER" id="PTHR14167:SF81">
    <property type="entry name" value="ENDOPHILIN-A"/>
    <property type="match status" value="1"/>
</dbReference>
<feature type="region of interest" description="Disordered" evidence="8">
    <location>
        <begin position="310"/>
        <end position="346"/>
    </location>
</feature>
<dbReference type="EMBL" id="OX597828">
    <property type="protein sequence ID" value="CAI9733754.1"/>
    <property type="molecule type" value="Genomic_DNA"/>
</dbReference>
<keyword evidence="6" id="KW-0472">Membrane</keyword>
<dbReference type="GO" id="GO:0098978">
    <property type="term" value="C:glutamatergic synapse"/>
    <property type="evidence" value="ECO:0007669"/>
    <property type="project" value="TreeGrafter"/>
</dbReference>
<dbReference type="CDD" id="cd11803">
    <property type="entry name" value="SH3_Endophilin_A"/>
    <property type="match status" value="1"/>
</dbReference>
<evidence type="ECO:0000256" key="6">
    <source>
        <dbReference type="ARBA" id="ARBA00023136"/>
    </source>
</evidence>
<accession>A0AA36BGQ5</accession>
<keyword evidence="3 7" id="KW-0728">SH3 domain</keyword>
<dbReference type="PROSITE" id="PS50002">
    <property type="entry name" value="SH3"/>
    <property type="match status" value="1"/>
</dbReference>
<evidence type="ECO:0000259" key="9">
    <source>
        <dbReference type="PROSITE" id="PS50002"/>
    </source>
</evidence>
<evidence type="ECO:0000256" key="4">
    <source>
        <dbReference type="ARBA" id="ARBA00022583"/>
    </source>
</evidence>
<dbReference type="Gene3D" id="2.30.30.40">
    <property type="entry name" value="SH3 Domains"/>
    <property type="match status" value="1"/>
</dbReference>
<dbReference type="PROSITE" id="PS51021">
    <property type="entry name" value="BAR"/>
    <property type="match status" value="1"/>
</dbReference>
<dbReference type="InterPro" id="IPR027267">
    <property type="entry name" value="AH/BAR_dom_sf"/>
</dbReference>
<feature type="domain" description="SH3" evidence="9">
    <location>
        <begin position="349"/>
        <end position="408"/>
    </location>
</feature>
<dbReference type="Gene3D" id="1.20.1270.60">
    <property type="entry name" value="Arfaptin homology (AH) domain/BAR domain"/>
    <property type="match status" value="1"/>
</dbReference>
<organism evidence="11 12">
    <name type="scientific">Octopus vulgaris</name>
    <name type="common">Common octopus</name>
    <dbReference type="NCBI Taxonomy" id="6645"/>
    <lineage>
        <taxon>Eukaryota</taxon>
        <taxon>Metazoa</taxon>
        <taxon>Spiralia</taxon>
        <taxon>Lophotrochozoa</taxon>
        <taxon>Mollusca</taxon>
        <taxon>Cephalopoda</taxon>
        <taxon>Coleoidea</taxon>
        <taxon>Octopodiformes</taxon>
        <taxon>Octopoda</taxon>
        <taxon>Incirrata</taxon>
        <taxon>Octopodidae</taxon>
        <taxon>Octopus</taxon>
    </lineage>
</organism>
<dbReference type="InterPro" id="IPR050384">
    <property type="entry name" value="Endophilin_SH3RF"/>
</dbReference>
<dbReference type="InterPro" id="IPR004148">
    <property type="entry name" value="BAR_dom"/>
</dbReference>
<dbReference type="SMART" id="SM00721">
    <property type="entry name" value="BAR"/>
    <property type="match status" value="1"/>
</dbReference>
<evidence type="ECO:0000256" key="3">
    <source>
        <dbReference type="ARBA" id="ARBA00022443"/>
    </source>
</evidence>
<keyword evidence="12" id="KW-1185">Reference proteome</keyword>
<dbReference type="GO" id="GO:0098793">
    <property type="term" value="C:presynapse"/>
    <property type="evidence" value="ECO:0007669"/>
    <property type="project" value="TreeGrafter"/>
</dbReference>
<dbReference type="Pfam" id="PF14604">
    <property type="entry name" value="SH3_9"/>
    <property type="match status" value="1"/>
</dbReference>
<evidence type="ECO:0000259" key="10">
    <source>
        <dbReference type="PROSITE" id="PS51021"/>
    </source>
</evidence>
<dbReference type="SMART" id="SM00326">
    <property type="entry name" value="SH3"/>
    <property type="match status" value="1"/>
</dbReference>
<feature type="domain" description="BAR" evidence="10">
    <location>
        <begin position="2"/>
        <end position="294"/>
    </location>
</feature>
<dbReference type="PRINTS" id="PR00452">
    <property type="entry name" value="SH3DOMAIN"/>
</dbReference>
<evidence type="ECO:0000256" key="8">
    <source>
        <dbReference type="SAM" id="MobiDB-lite"/>
    </source>
</evidence>